<name>A0A5E7E9J7_PSEFL</name>
<protein>
    <submittedName>
        <fullName evidence="2">Uncharacterized protein</fullName>
    </submittedName>
</protein>
<gene>
    <name evidence="2" type="ORF">PS712_04426</name>
</gene>
<evidence type="ECO:0000256" key="1">
    <source>
        <dbReference type="SAM" id="MobiDB-lite"/>
    </source>
</evidence>
<evidence type="ECO:0000313" key="3">
    <source>
        <dbReference type="Proteomes" id="UP000326018"/>
    </source>
</evidence>
<dbReference type="OrthoDB" id="7020264at2"/>
<dbReference type="Proteomes" id="UP000326018">
    <property type="component" value="Unassembled WGS sequence"/>
</dbReference>
<sequence>MAERQTYTVLVPFPVGRGHWSSVGQQLQLLDVEASALRSAGRLELKKTEAAPPASSSTAAKKAAAKKVE</sequence>
<feature type="region of interest" description="Disordered" evidence="1">
    <location>
        <begin position="45"/>
        <end position="69"/>
    </location>
</feature>
<reference evidence="2 3" key="1">
    <citation type="submission" date="2019-09" db="EMBL/GenBank/DDBJ databases">
        <authorList>
            <person name="Chandra G."/>
            <person name="Truman W A."/>
        </authorList>
    </citation>
    <scope>NUCLEOTIDE SEQUENCE [LARGE SCALE GENOMIC DNA]</scope>
    <source>
        <strain evidence="2">PS712</strain>
    </source>
</reference>
<proteinExistence type="predicted"/>
<dbReference type="AlphaFoldDB" id="A0A5E7E9J7"/>
<feature type="compositionally biased region" description="Low complexity" evidence="1">
    <location>
        <begin position="50"/>
        <end position="62"/>
    </location>
</feature>
<organism evidence="2 3">
    <name type="scientific">Pseudomonas fluorescens</name>
    <dbReference type="NCBI Taxonomy" id="294"/>
    <lineage>
        <taxon>Bacteria</taxon>
        <taxon>Pseudomonadati</taxon>
        <taxon>Pseudomonadota</taxon>
        <taxon>Gammaproteobacteria</taxon>
        <taxon>Pseudomonadales</taxon>
        <taxon>Pseudomonadaceae</taxon>
        <taxon>Pseudomonas</taxon>
    </lineage>
</organism>
<evidence type="ECO:0000313" key="2">
    <source>
        <dbReference type="EMBL" id="VVO23500.1"/>
    </source>
</evidence>
<dbReference type="EMBL" id="CABVIB010000026">
    <property type="protein sequence ID" value="VVO23500.1"/>
    <property type="molecule type" value="Genomic_DNA"/>
</dbReference>
<dbReference type="RefSeq" id="WP_150704269.1">
    <property type="nucleotide sequence ID" value="NZ_CABVIB010000026.1"/>
</dbReference>
<accession>A0A5E7E9J7</accession>